<dbReference type="AlphaFoldDB" id="A0A6A7B8Y2"/>
<feature type="compositionally biased region" description="Basic and acidic residues" evidence="1">
    <location>
        <begin position="217"/>
        <end position="229"/>
    </location>
</feature>
<evidence type="ECO:0000313" key="2">
    <source>
        <dbReference type="EMBL" id="KAF2851167.1"/>
    </source>
</evidence>
<dbReference type="Proteomes" id="UP000799423">
    <property type="component" value="Unassembled WGS sequence"/>
</dbReference>
<feature type="compositionally biased region" description="Polar residues" evidence="1">
    <location>
        <begin position="190"/>
        <end position="204"/>
    </location>
</feature>
<evidence type="ECO:0000313" key="3">
    <source>
        <dbReference type="Proteomes" id="UP000799423"/>
    </source>
</evidence>
<proteinExistence type="predicted"/>
<name>A0A6A7B8Y2_9PLEO</name>
<accession>A0A6A7B8Y2</accession>
<gene>
    <name evidence="2" type="ORF">T440DRAFT_489208</name>
</gene>
<feature type="region of interest" description="Disordered" evidence="1">
    <location>
        <begin position="180"/>
        <end position="231"/>
    </location>
</feature>
<protein>
    <submittedName>
        <fullName evidence="2">Uncharacterized protein</fullName>
    </submittedName>
</protein>
<keyword evidence="3" id="KW-1185">Reference proteome</keyword>
<sequence length="351" mass="40328">MTIELPQFGQSTLKRLSVRAGKEIALLSEMFRDVQDMREKETSEDKTFTYQSAGFLLALPGDMAIDFVMCLCEDHASPRFGAKMNEGQKKQMRLQFTRMKSRARPKTGANNAEKIWKEITGWGKMEEKRKRLKDLANLMQLGDHYAAEVFRRLKIKAEYEEIAEGEKNAAEGSIKADLPETATSHDHNHSSTVNTNPPMQNTAKNTRKRQADDEDQDARSPEAKKATEPKKRRKIFEPWVGDWKCSLCGFWNSSSCGICLSKRECEGRKTSHTAEVQLDDGHHRKRYNPDEDPNVFAGDWKCNCGRWKPSFSSECNCGWCKNSSNRIMQPGPNKRFRRDEYINNRNPAFAW</sequence>
<evidence type="ECO:0000256" key="1">
    <source>
        <dbReference type="SAM" id="MobiDB-lite"/>
    </source>
</evidence>
<dbReference type="EMBL" id="MU006303">
    <property type="protein sequence ID" value="KAF2851167.1"/>
    <property type="molecule type" value="Genomic_DNA"/>
</dbReference>
<reference evidence="2" key="1">
    <citation type="submission" date="2020-01" db="EMBL/GenBank/DDBJ databases">
        <authorList>
            <consortium name="DOE Joint Genome Institute"/>
            <person name="Haridas S."/>
            <person name="Albert R."/>
            <person name="Binder M."/>
            <person name="Bloem J."/>
            <person name="Labutti K."/>
            <person name="Salamov A."/>
            <person name="Andreopoulos B."/>
            <person name="Baker S.E."/>
            <person name="Barry K."/>
            <person name="Bills G."/>
            <person name="Bluhm B.H."/>
            <person name="Cannon C."/>
            <person name="Castanera R."/>
            <person name="Culley D.E."/>
            <person name="Daum C."/>
            <person name="Ezra D."/>
            <person name="Gonzalez J.B."/>
            <person name="Henrissat B."/>
            <person name="Kuo A."/>
            <person name="Liang C."/>
            <person name="Lipzen A."/>
            <person name="Lutzoni F."/>
            <person name="Magnuson J."/>
            <person name="Mondo S."/>
            <person name="Nolan M."/>
            <person name="Ohm R."/>
            <person name="Pangilinan J."/>
            <person name="Park H.-J."/>
            <person name="Ramirez L."/>
            <person name="Alfaro M."/>
            <person name="Sun H."/>
            <person name="Tritt A."/>
            <person name="Yoshinaga Y."/>
            <person name="Zwiers L.-H."/>
            <person name="Turgeon B.G."/>
            <person name="Goodwin S.B."/>
            <person name="Spatafora J.W."/>
            <person name="Crous P.W."/>
            <person name="Grigoriev I.V."/>
        </authorList>
    </citation>
    <scope>NUCLEOTIDE SEQUENCE</scope>
    <source>
        <strain evidence="2">IPT5</strain>
    </source>
</reference>
<organism evidence="2 3">
    <name type="scientific">Plenodomus tracheiphilus IPT5</name>
    <dbReference type="NCBI Taxonomy" id="1408161"/>
    <lineage>
        <taxon>Eukaryota</taxon>
        <taxon>Fungi</taxon>
        <taxon>Dikarya</taxon>
        <taxon>Ascomycota</taxon>
        <taxon>Pezizomycotina</taxon>
        <taxon>Dothideomycetes</taxon>
        <taxon>Pleosporomycetidae</taxon>
        <taxon>Pleosporales</taxon>
        <taxon>Pleosporineae</taxon>
        <taxon>Leptosphaeriaceae</taxon>
        <taxon>Plenodomus</taxon>
    </lineage>
</organism>
<dbReference type="OrthoDB" id="10412651at2759"/>